<comment type="subcellular location">
    <subcellularLocation>
        <location evidence="1">Secreted</location>
    </subcellularLocation>
</comment>
<evidence type="ECO:0000313" key="4">
    <source>
        <dbReference type="EMBL" id="KKS57381.1"/>
    </source>
</evidence>
<sequence>MLRIFLKSLIALKLYFIYFLLHPFLGREVVVLNYHSVAKDDWAYSVDPDIFDQQVGFLSRNFNVVSLDKIVDYIEGKINLPTRSVAITFDDGYNVFLTKALPILKKYNLPSAIFIIGERSASAEDVNKETSLLSDSEIKILSESGVTIGSHGLTHRSLNKLSPAEIEEELVESKNKLEKLIGQPVRFLSYPKGKFNQVVINLVQKSGYKAAFSIKQGLVQQPSNKFVIKRVVVDRNQNMLIFKTRLTKAVDWWTKLWQFYH</sequence>
<name>A0A0G1CFN2_9BACT</name>
<proteinExistence type="predicted"/>
<dbReference type="AlphaFoldDB" id="A0A0G1CFN2"/>
<dbReference type="Proteomes" id="UP000034837">
    <property type="component" value="Unassembled WGS sequence"/>
</dbReference>
<dbReference type="CDD" id="cd10918">
    <property type="entry name" value="CE4_NodB_like_5s_6s"/>
    <property type="match status" value="1"/>
</dbReference>
<dbReference type="EMBL" id="LCDO01000001">
    <property type="protein sequence ID" value="KKS57381.1"/>
    <property type="molecule type" value="Genomic_DNA"/>
</dbReference>
<dbReference type="InterPro" id="IPR051398">
    <property type="entry name" value="Polysacch_Deacetylase"/>
</dbReference>
<gene>
    <name evidence="4" type="ORF">UV20_C0001G0021</name>
</gene>
<keyword evidence="2" id="KW-0732">Signal</keyword>
<dbReference type="PANTHER" id="PTHR34216:SF3">
    <property type="entry name" value="POLY-BETA-1,6-N-ACETYL-D-GLUCOSAMINE N-DEACETYLASE"/>
    <property type="match status" value="1"/>
</dbReference>
<dbReference type="GO" id="GO:0016810">
    <property type="term" value="F:hydrolase activity, acting on carbon-nitrogen (but not peptide) bonds"/>
    <property type="evidence" value="ECO:0007669"/>
    <property type="project" value="InterPro"/>
</dbReference>
<evidence type="ECO:0000313" key="5">
    <source>
        <dbReference type="Proteomes" id="UP000034837"/>
    </source>
</evidence>
<accession>A0A0G1CFN2</accession>
<dbReference type="PROSITE" id="PS51677">
    <property type="entry name" value="NODB"/>
    <property type="match status" value="1"/>
</dbReference>
<dbReference type="GO" id="GO:0005975">
    <property type="term" value="P:carbohydrate metabolic process"/>
    <property type="evidence" value="ECO:0007669"/>
    <property type="project" value="InterPro"/>
</dbReference>
<evidence type="ECO:0000256" key="2">
    <source>
        <dbReference type="ARBA" id="ARBA00022729"/>
    </source>
</evidence>
<dbReference type="InterPro" id="IPR002509">
    <property type="entry name" value="NODB_dom"/>
</dbReference>
<organism evidence="4 5">
    <name type="scientific">Candidatus Magasanikbacteria bacterium GW2011_GWA2_42_32</name>
    <dbReference type="NCBI Taxonomy" id="1619039"/>
    <lineage>
        <taxon>Bacteria</taxon>
        <taxon>Candidatus Magasanikiibacteriota</taxon>
    </lineage>
</organism>
<dbReference type="Pfam" id="PF01522">
    <property type="entry name" value="Polysacc_deac_1"/>
    <property type="match status" value="1"/>
</dbReference>
<dbReference type="InterPro" id="IPR011330">
    <property type="entry name" value="Glyco_hydro/deAcase_b/a-brl"/>
</dbReference>
<reference evidence="4 5" key="1">
    <citation type="journal article" date="2015" name="Nature">
        <title>rRNA introns, odd ribosomes, and small enigmatic genomes across a large radiation of phyla.</title>
        <authorList>
            <person name="Brown C.T."/>
            <person name="Hug L.A."/>
            <person name="Thomas B.C."/>
            <person name="Sharon I."/>
            <person name="Castelle C.J."/>
            <person name="Singh A."/>
            <person name="Wilkins M.J."/>
            <person name="Williams K.H."/>
            <person name="Banfield J.F."/>
        </authorList>
    </citation>
    <scope>NUCLEOTIDE SEQUENCE [LARGE SCALE GENOMIC DNA]</scope>
</reference>
<evidence type="ECO:0000256" key="1">
    <source>
        <dbReference type="ARBA" id="ARBA00004613"/>
    </source>
</evidence>
<feature type="domain" description="NodB homology" evidence="3">
    <location>
        <begin position="83"/>
        <end position="261"/>
    </location>
</feature>
<protein>
    <submittedName>
        <fullName evidence="4">Polysaccharide deacetylase</fullName>
    </submittedName>
</protein>
<comment type="caution">
    <text evidence="4">The sequence shown here is derived from an EMBL/GenBank/DDBJ whole genome shotgun (WGS) entry which is preliminary data.</text>
</comment>
<dbReference type="PANTHER" id="PTHR34216">
    <property type="match status" value="1"/>
</dbReference>
<dbReference type="SUPFAM" id="SSF88713">
    <property type="entry name" value="Glycoside hydrolase/deacetylase"/>
    <property type="match status" value="1"/>
</dbReference>
<dbReference type="Gene3D" id="3.20.20.370">
    <property type="entry name" value="Glycoside hydrolase/deacetylase"/>
    <property type="match status" value="1"/>
</dbReference>
<evidence type="ECO:0000259" key="3">
    <source>
        <dbReference type="PROSITE" id="PS51677"/>
    </source>
</evidence>
<dbReference type="GO" id="GO:0005576">
    <property type="term" value="C:extracellular region"/>
    <property type="evidence" value="ECO:0007669"/>
    <property type="project" value="UniProtKB-SubCell"/>
</dbReference>